<reference evidence="9 10" key="1">
    <citation type="journal article" date="2016" name="Nat. Commun.">
        <title>Thousands of microbial genomes shed light on interconnected biogeochemical processes in an aquifer system.</title>
        <authorList>
            <person name="Anantharaman K."/>
            <person name="Brown C.T."/>
            <person name="Hug L.A."/>
            <person name="Sharon I."/>
            <person name="Castelle C.J."/>
            <person name="Probst A.J."/>
            <person name="Thomas B.C."/>
            <person name="Singh A."/>
            <person name="Wilkins M.J."/>
            <person name="Karaoz U."/>
            <person name="Brodie E.L."/>
            <person name="Williams K.H."/>
            <person name="Hubbard S.S."/>
            <person name="Banfield J.F."/>
        </authorList>
    </citation>
    <scope>NUCLEOTIDE SEQUENCE [LARGE SCALE GENOMIC DNA]</scope>
</reference>
<sequence>MSRLARQPIPIAAGLSVKEEDGRILVKGPKGEMVLPLLAHVTVKVEPEGVRVQSAETTKQAVSNTGTMWSLIQNALAGVSEGFSKVLEVEGVGYKAALEGKTLVLSLGFSKPVRYEPVEGVAIAVEKNTITISGVSKEAVGQAAAEIRAYRKPEPYKGKGIHYRGEVIRRKVGKKAAVAAA</sequence>
<evidence type="ECO:0000256" key="2">
    <source>
        <dbReference type="ARBA" id="ARBA00022980"/>
    </source>
</evidence>
<dbReference type="EMBL" id="MHKX01000004">
    <property type="protein sequence ID" value="OGY98672.1"/>
    <property type="molecule type" value="Genomic_DNA"/>
</dbReference>
<feature type="domain" description="Large ribosomal subunit protein uL6 alpha-beta" evidence="8">
    <location>
        <begin position="13"/>
        <end position="82"/>
    </location>
</feature>
<dbReference type="InterPro" id="IPR020040">
    <property type="entry name" value="Ribosomal_uL6_a/b-dom"/>
</dbReference>
<evidence type="ECO:0000256" key="7">
    <source>
        <dbReference type="RuleBase" id="RU003870"/>
    </source>
</evidence>
<comment type="function">
    <text evidence="7">This protein binds to the 23S rRNA, and is important in its secondary structure. It is located near the subunit interface in the base of the L7/L12 stalk, and near the tRNA binding site of the peptidyltransferase center.</text>
</comment>
<proteinExistence type="inferred from homology"/>
<dbReference type="GO" id="GO:0019843">
    <property type="term" value="F:rRNA binding"/>
    <property type="evidence" value="ECO:0007669"/>
    <property type="project" value="UniProtKB-UniRule"/>
</dbReference>
<evidence type="ECO:0000256" key="6">
    <source>
        <dbReference type="RuleBase" id="RU003869"/>
    </source>
</evidence>
<feature type="domain" description="Large ribosomal subunit protein uL6 alpha-beta" evidence="8">
    <location>
        <begin position="91"/>
        <end position="163"/>
    </location>
</feature>
<accession>A0A1G2CBC6</accession>
<dbReference type="Pfam" id="PF00347">
    <property type="entry name" value="Ribosomal_L6"/>
    <property type="match status" value="2"/>
</dbReference>
<evidence type="ECO:0000313" key="10">
    <source>
        <dbReference type="Proteomes" id="UP000179059"/>
    </source>
</evidence>
<keyword evidence="7" id="KW-0694">RNA-binding</keyword>
<dbReference type="InterPro" id="IPR000702">
    <property type="entry name" value="Ribosomal_uL6-like"/>
</dbReference>
<dbReference type="STRING" id="1798647.A2855_01435"/>
<evidence type="ECO:0000256" key="3">
    <source>
        <dbReference type="ARBA" id="ARBA00023274"/>
    </source>
</evidence>
<evidence type="ECO:0000256" key="4">
    <source>
        <dbReference type="ARBA" id="ARBA00035454"/>
    </source>
</evidence>
<dbReference type="NCBIfam" id="TIGR03654">
    <property type="entry name" value="L6_bact"/>
    <property type="match status" value="1"/>
</dbReference>
<dbReference type="SUPFAM" id="SSF56053">
    <property type="entry name" value="Ribosomal protein L6"/>
    <property type="match status" value="2"/>
</dbReference>
<gene>
    <name evidence="9" type="ORF">A2855_01435</name>
</gene>
<dbReference type="PANTHER" id="PTHR11655:SF14">
    <property type="entry name" value="LARGE RIBOSOMAL SUBUNIT PROTEIN UL6M"/>
    <property type="match status" value="1"/>
</dbReference>
<dbReference type="PRINTS" id="PR00059">
    <property type="entry name" value="RIBOSOMALL6"/>
</dbReference>
<dbReference type="PANTHER" id="PTHR11655">
    <property type="entry name" value="60S/50S RIBOSOMAL PROTEIN L6/L9"/>
    <property type="match status" value="1"/>
</dbReference>
<keyword evidence="2 6" id="KW-0689">Ribosomal protein</keyword>
<dbReference type="PROSITE" id="PS00525">
    <property type="entry name" value="RIBOSOMAL_L6_1"/>
    <property type="match status" value="1"/>
</dbReference>
<dbReference type="AlphaFoldDB" id="A0A1G2CBC6"/>
<comment type="caution">
    <text evidence="9">The sequence shown here is derived from an EMBL/GenBank/DDBJ whole genome shotgun (WGS) entry which is preliminary data.</text>
</comment>
<dbReference type="InterPro" id="IPR002358">
    <property type="entry name" value="Ribosomal_uL6_CS"/>
</dbReference>
<keyword evidence="7" id="KW-0699">rRNA-binding</keyword>
<dbReference type="GO" id="GO:0002181">
    <property type="term" value="P:cytoplasmic translation"/>
    <property type="evidence" value="ECO:0007669"/>
    <property type="project" value="TreeGrafter"/>
</dbReference>
<dbReference type="Proteomes" id="UP000179059">
    <property type="component" value="Unassembled WGS sequence"/>
</dbReference>
<protein>
    <recommendedName>
        <fullName evidence="4 5">50S ribosomal protein L6</fullName>
    </recommendedName>
</protein>
<evidence type="ECO:0000313" key="9">
    <source>
        <dbReference type="EMBL" id="OGY98672.1"/>
    </source>
</evidence>
<comment type="similarity">
    <text evidence="1 6">Belongs to the universal ribosomal protein uL6 family.</text>
</comment>
<dbReference type="InterPro" id="IPR019906">
    <property type="entry name" value="Ribosomal_uL6_bac-type"/>
</dbReference>
<dbReference type="Gene3D" id="3.90.930.12">
    <property type="entry name" value="Ribosomal protein L6, alpha-beta domain"/>
    <property type="match status" value="2"/>
</dbReference>
<dbReference type="GO" id="GO:0022625">
    <property type="term" value="C:cytosolic large ribosomal subunit"/>
    <property type="evidence" value="ECO:0007669"/>
    <property type="project" value="UniProtKB-UniRule"/>
</dbReference>
<name>A0A1G2CBC6_9BACT</name>
<keyword evidence="3 6" id="KW-0687">Ribonucleoprotein</keyword>
<organism evidence="9 10">
    <name type="scientific">Candidatus Liptonbacteria bacterium RIFCSPHIGHO2_01_FULL_57_28</name>
    <dbReference type="NCBI Taxonomy" id="1798647"/>
    <lineage>
        <taxon>Bacteria</taxon>
        <taxon>Candidatus Liptoniibacteriota</taxon>
    </lineage>
</organism>
<evidence type="ECO:0000256" key="5">
    <source>
        <dbReference type="NCBIfam" id="TIGR03654"/>
    </source>
</evidence>
<evidence type="ECO:0000259" key="8">
    <source>
        <dbReference type="Pfam" id="PF00347"/>
    </source>
</evidence>
<dbReference type="GO" id="GO:0003735">
    <property type="term" value="F:structural constituent of ribosome"/>
    <property type="evidence" value="ECO:0007669"/>
    <property type="project" value="UniProtKB-UniRule"/>
</dbReference>
<dbReference type="FunFam" id="3.90.930.12:FF:000001">
    <property type="entry name" value="50S ribosomal protein L6"/>
    <property type="match status" value="1"/>
</dbReference>
<evidence type="ECO:0000256" key="1">
    <source>
        <dbReference type="ARBA" id="ARBA00009356"/>
    </source>
</evidence>
<dbReference type="PIRSF" id="PIRSF002162">
    <property type="entry name" value="Ribosomal_L6"/>
    <property type="match status" value="1"/>
</dbReference>
<dbReference type="InterPro" id="IPR036789">
    <property type="entry name" value="Ribosomal_uL6-like_a/b-dom_sf"/>
</dbReference>